<sequence length="292" mass="34254">MHEHHRKYINDLRGTRVIRLQDIKINMEYVRKQIEGKVLHPYLLKYIDEPVIDQDKLLLLVSMLNEAELTQKQKNDYSVTAMLIQVALDTHEQVSNTQIAGEMQKNRQLTVLAGIYYSSLYYKILSESKDIGMIRLLSDGIKEVNEHKISVYQHETENVEGLMESVRLIESSLFSKIAERFNKPAWTELSSHLLLMKRLMEERGRYLDHGTSFLFERLKRLVFPKKEQELADLSAEQKRYLLLITNRYIDYSKDMIDKGMKAVPFLNSLLEERIHSILDQHQPMTKSIAEEG</sequence>
<dbReference type="Gene3D" id="1.20.120.1450">
    <property type="match status" value="1"/>
</dbReference>
<organism evidence="1 2">
    <name type="scientific">Bacillus infantis</name>
    <dbReference type="NCBI Taxonomy" id="324767"/>
    <lineage>
        <taxon>Bacteria</taxon>
        <taxon>Bacillati</taxon>
        <taxon>Bacillota</taxon>
        <taxon>Bacilli</taxon>
        <taxon>Bacillales</taxon>
        <taxon>Bacillaceae</taxon>
        <taxon>Bacillus</taxon>
    </lineage>
</organism>
<name>A0A5D4RIH0_9BACI</name>
<dbReference type="EMBL" id="VTER01000004">
    <property type="protein sequence ID" value="TYS49478.1"/>
    <property type="molecule type" value="Genomic_DNA"/>
</dbReference>
<dbReference type="Proteomes" id="UP000322139">
    <property type="component" value="Unassembled WGS sequence"/>
</dbReference>
<proteinExistence type="predicted"/>
<gene>
    <name evidence="1" type="ORF">FZD51_08830</name>
</gene>
<dbReference type="Pfam" id="PF07307">
    <property type="entry name" value="HEPPP_synt_1"/>
    <property type="match status" value="1"/>
</dbReference>
<comment type="caution">
    <text evidence="1">The sequence shown here is derived from an EMBL/GenBank/DDBJ whole genome shotgun (WGS) entry which is preliminary data.</text>
</comment>
<dbReference type="GO" id="GO:0009234">
    <property type="term" value="P:menaquinone biosynthetic process"/>
    <property type="evidence" value="ECO:0007669"/>
    <property type="project" value="InterPro"/>
</dbReference>
<protein>
    <submittedName>
        <fullName evidence="1">Heptaprenyl diphosphate synthase component 1</fullName>
    </submittedName>
</protein>
<dbReference type="InterPro" id="IPR009920">
    <property type="entry name" value="HEPPP_synth_su1"/>
</dbReference>
<dbReference type="AlphaFoldDB" id="A0A5D4RIH0"/>
<evidence type="ECO:0000313" key="2">
    <source>
        <dbReference type="Proteomes" id="UP000322139"/>
    </source>
</evidence>
<evidence type="ECO:0000313" key="1">
    <source>
        <dbReference type="EMBL" id="TYS49478.1"/>
    </source>
</evidence>
<reference evidence="1 2" key="1">
    <citation type="submission" date="2019-08" db="EMBL/GenBank/DDBJ databases">
        <title>Bacillus genomes from the desert of Cuatro Cienegas, Coahuila.</title>
        <authorList>
            <person name="Olmedo-Alvarez G."/>
        </authorList>
    </citation>
    <scope>NUCLEOTIDE SEQUENCE [LARGE SCALE GENOMIC DNA]</scope>
    <source>
        <strain evidence="1 2">CH446_14T</strain>
    </source>
</reference>
<accession>A0A5D4RIH0</accession>